<dbReference type="Gene3D" id="3.40.50.300">
    <property type="entry name" value="P-loop containing nucleotide triphosphate hydrolases"/>
    <property type="match status" value="2"/>
</dbReference>
<comment type="domain">
    <text evidence="5">The Q motif is unique to and characteristic of the DEAD box family of RNA helicases and controls ATP binding and hydrolysis.</text>
</comment>
<evidence type="ECO:0000256" key="2">
    <source>
        <dbReference type="ARBA" id="ARBA00022801"/>
    </source>
</evidence>
<dbReference type="InParanoid" id="K5WP38"/>
<dbReference type="PANTHER" id="PTHR24031">
    <property type="entry name" value="RNA HELICASE"/>
    <property type="match status" value="1"/>
</dbReference>
<dbReference type="OrthoDB" id="10256233at2759"/>
<evidence type="ECO:0000313" key="7">
    <source>
        <dbReference type="EMBL" id="EKM61225.1"/>
    </source>
</evidence>
<evidence type="ECO:0000313" key="8">
    <source>
        <dbReference type="Proteomes" id="UP000008370"/>
    </source>
</evidence>
<keyword evidence="3 5" id="KW-0067">ATP-binding</keyword>
<dbReference type="KEGG" id="pco:PHACADRAFT_247700"/>
<evidence type="ECO:0000256" key="1">
    <source>
        <dbReference type="ARBA" id="ARBA00022741"/>
    </source>
</evidence>
<protein>
    <recommendedName>
        <fullName evidence="5">ATP-dependent RNA helicase</fullName>
        <ecNumber evidence="5">3.6.4.13</ecNumber>
    </recommendedName>
</protein>
<dbReference type="Pfam" id="PF00271">
    <property type="entry name" value="Helicase_C"/>
    <property type="match status" value="1"/>
</dbReference>
<dbReference type="InterPro" id="IPR001650">
    <property type="entry name" value="Helicase_C-like"/>
</dbReference>
<dbReference type="InterPro" id="IPR011545">
    <property type="entry name" value="DEAD/DEAH_box_helicase_dom"/>
</dbReference>
<dbReference type="Pfam" id="PF00270">
    <property type="entry name" value="DEAD"/>
    <property type="match status" value="1"/>
</dbReference>
<sequence length="500" mass="54482">MPRRFLKVEDEGRRTSIVPAISAVVLTPHRDLAYQFIHWVQCLYATKEFGDATLSSIAQAVVRGSSTPIATQARAIVKNPPHILIGTPQAILEALQLEQSILPMRELATVVVDEADSMLECPPRADKYLIARYLRMLKRHPSHARQILDAIYRVQRFAEWCKPKLRKELEDAGTGGHLLRSPSGIVKTHLPLRRPQLVFASATLKAAFRHGLLSDGKWLTPEESDLVKVITHAEKEDQAAHILGSATTVHSALVYSTSDGSIINIKNAAEAQPEQILPAKPVNIETEPAVGETFSSALDTRGIIEEAASGLKSGDSKPSPFPEPAMEAIATVFALEVPRVALLVLHPSASVGHAVEDMRRLGIDAHGLDVVQRERGGSYLLRKGTAPEDDPTLLVATLASIRGLDMPDLTHVFILGASEALDQDSYTHAAGRVGRFGKSGKVITVVGRRHVLSGKVVDEPNRMTVLYKKLHVTPVRVEHFGLNESAKEEKAESSSADNTD</sequence>
<dbReference type="SMART" id="SM00490">
    <property type="entry name" value="HELICc"/>
    <property type="match status" value="1"/>
</dbReference>
<comment type="catalytic activity">
    <reaction evidence="5">
        <text>ATP + H2O = ADP + phosphate + H(+)</text>
        <dbReference type="Rhea" id="RHEA:13065"/>
        <dbReference type="ChEBI" id="CHEBI:15377"/>
        <dbReference type="ChEBI" id="CHEBI:15378"/>
        <dbReference type="ChEBI" id="CHEBI:30616"/>
        <dbReference type="ChEBI" id="CHEBI:43474"/>
        <dbReference type="ChEBI" id="CHEBI:456216"/>
        <dbReference type="EC" id="3.6.4.13"/>
    </reaction>
</comment>
<keyword evidence="4 5" id="KW-0694">RNA-binding</keyword>
<accession>K5WP38</accession>
<comment type="function">
    <text evidence="5">RNA helicase.</text>
</comment>
<dbReference type="RefSeq" id="XP_007390653.1">
    <property type="nucleotide sequence ID" value="XM_007390591.1"/>
</dbReference>
<comment type="similarity">
    <text evidence="5">Belongs to the DEAD box helicase family.</text>
</comment>
<dbReference type="GO" id="GO:0003723">
    <property type="term" value="F:RNA binding"/>
    <property type="evidence" value="ECO:0007669"/>
    <property type="project" value="UniProtKB-UniRule"/>
</dbReference>
<evidence type="ECO:0000256" key="5">
    <source>
        <dbReference type="RuleBase" id="RU365068"/>
    </source>
</evidence>
<name>K5WP38_PHACS</name>
<proteinExistence type="inferred from homology"/>
<keyword evidence="8" id="KW-1185">Reference proteome</keyword>
<dbReference type="EC" id="3.6.4.13" evidence="5"/>
<evidence type="ECO:0000259" key="6">
    <source>
        <dbReference type="PROSITE" id="PS51194"/>
    </source>
</evidence>
<dbReference type="STRING" id="650164.K5WP38"/>
<dbReference type="InterPro" id="IPR027417">
    <property type="entry name" value="P-loop_NTPase"/>
</dbReference>
<dbReference type="GO" id="GO:0003724">
    <property type="term" value="F:RNA helicase activity"/>
    <property type="evidence" value="ECO:0007669"/>
    <property type="project" value="UniProtKB-EC"/>
</dbReference>
<dbReference type="PROSITE" id="PS51194">
    <property type="entry name" value="HELICASE_CTER"/>
    <property type="match status" value="1"/>
</dbReference>
<keyword evidence="5" id="KW-0347">Helicase</keyword>
<keyword evidence="1 5" id="KW-0547">Nucleotide-binding</keyword>
<keyword evidence="2 5" id="KW-0378">Hydrolase</keyword>
<dbReference type="AlphaFoldDB" id="K5WP38"/>
<dbReference type="Proteomes" id="UP000008370">
    <property type="component" value="Unassembled WGS sequence"/>
</dbReference>
<dbReference type="GeneID" id="18914160"/>
<evidence type="ECO:0000256" key="4">
    <source>
        <dbReference type="ARBA" id="ARBA00022884"/>
    </source>
</evidence>
<reference evidence="7 8" key="1">
    <citation type="journal article" date="2012" name="BMC Genomics">
        <title>Comparative genomics of the white-rot fungi, Phanerochaete carnosa and P. chrysosporium, to elucidate the genetic basis of the distinct wood types they colonize.</title>
        <authorList>
            <person name="Suzuki H."/>
            <person name="MacDonald J."/>
            <person name="Syed K."/>
            <person name="Salamov A."/>
            <person name="Hori C."/>
            <person name="Aerts A."/>
            <person name="Henrissat B."/>
            <person name="Wiebenga A."/>
            <person name="vanKuyk P.A."/>
            <person name="Barry K."/>
            <person name="Lindquist E."/>
            <person name="LaButti K."/>
            <person name="Lapidus A."/>
            <person name="Lucas S."/>
            <person name="Coutinho P."/>
            <person name="Gong Y."/>
            <person name="Samejima M."/>
            <person name="Mahadevan R."/>
            <person name="Abou-Zaid M."/>
            <person name="de Vries R.P."/>
            <person name="Igarashi K."/>
            <person name="Yadav J.S."/>
            <person name="Grigoriev I.V."/>
            <person name="Master E.R."/>
        </authorList>
    </citation>
    <scope>NUCLEOTIDE SEQUENCE [LARGE SCALE GENOMIC DNA]</scope>
    <source>
        <strain evidence="7 8">HHB-10118-sp</strain>
    </source>
</reference>
<dbReference type="GO" id="GO:0005524">
    <property type="term" value="F:ATP binding"/>
    <property type="evidence" value="ECO:0007669"/>
    <property type="project" value="UniProtKB-UniRule"/>
</dbReference>
<dbReference type="EMBL" id="JH930468">
    <property type="protein sequence ID" value="EKM61225.1"/>
    <property type="molecule type" value="Genomic_DNA"/>
</dbReference>
<evidence type="ECO:0000256" key="3">
    <source>
        <dbReference type="ARBA" id="ARBA00022840"/>
    </source>
</evidence>
<dbReference type="FunCoup" id="K5WP38">
    <property type="interactions" value="61"/>
</dbReference>
<dbReference type="SUPFAM" id="SSF52540">
    <property type="entry name" value="P-loop containing nucleoside triphosphate hydrolases"/>
    <property type="match status" value="1"/>
</dbReference>
<feature type="domain" description="Helicase C-terminal" evidence="6">
    <location>
        <begin position="327"/>
        <end position="481"/>
    </location>
</feature>
<dbReference type="HOGENOM" id="CLU_019374_0_0_1"/>
<gene>
    <name evidence="7" type="ORF">PHACADRAFT_247700</name>
</gene>
<dbReference type="GO" id="GO:0016787">
    <property type="term" value="F:hydrolase activity"/>
    <property type="evidence" value="ECO:0007669"/>
    <property type="project" value="UniProtKB-KW"/>
</dbReference>
<organism evidence="7 8">
    <name type="scientific">Phanerochaete carnosa (strain HHB-10118-sp)</name>
    <name type="common">White-rot fungus</name>
    <name type="synonym">Peniophora carnosa</name>
    <dbReference type="NCBI Taxonomy" id="650164"/>
    <lineage>
        <taxon>Eukaryota</taxon>
        <taxon>Fungi</taxon>
        <taxon>Dikarya</taxon>
        <taxon>Basidiomycota</taxon>
        <taxon>Agaricomycotina</taxon>
        <taxon>Agaricomycetes</taxon>
        <taxon>Polyporales</taxon>
        <taxon>Phanerochaetaceae</taxon>
        <taxon>Phanerochaete</taxon>
    </lineage>
</organism>